<gene>
    <name evidence="1" type="ORF">B296_00027407</name>
</gene>
<organism evidence="1 2">
    <name type="scientific">Ensete ventricosum</name>
    <name type="common">Abyssinian banana</name>
    <name type="synonym">Musa ensete</name>
    <dbReference type="NCBI Taxonomy" id="4639"/>
    <lineage>
        <taxon>Eukaryota</taxon>
        <taxon>Viridiplantae</taxon>
        <taxon>Streptophyta</taxon>
        <taxon>Embryophyta</taxon>
        <taxon>Tracheophyta</taxon>
        <taxon>Spermatophyta</taxon>
        <taxon>Magnoliopsida</taxon>
        <taxon>Liliopsida</taxon>
        <taxon>Zingiberales</taxon>
        <taxon>Musaceae</taxon>
        <taxon>Ensete</taxon>
    </lineage>
</organism>
<proteinExistence type="predicted"/>
<evidence type="ECO:0000313" key="1">
    <source>
        <dbReference type="EMBL" id="RRT73412.1"/>
    </source>
</evidence>
<dbReference type="Proteomes" id="UP000287651">
    <property type="component" value="Unassembled WGS sequence"/>
</dbReference>
<accession>A0A427AB22</accession>
<dbReference type="AlphaFoldDB" id="A0A427AB22"/>
<reference evidence="1 2" key="1">
    <citation type="journal article" date="2014" name="Agronomy (Basel)">
        <title>A Draft Genome Sequence for Ensete ventricosum, the Drought-Tolerant Tree Against Hunger.</title>
        <authorList>
            <person name="Harrison J."/>
            <person name="Moore K.A."/>
            <person name="Paszkiewicz K."/>
            <person name="Jones T."/>
            <person name="Grant M."/>
            <person name="Ambacheew D."/>
            <person name="Muzemil S."/>
            <person name="Studholme D.J."/>
        </authorList>
    </citation>
    <scope>NUCLEOTIDE SEQUENCE [LARGE SCALE GENOMIC DNA]</scope>
</reference>
<protein>
    <submittedName>
        <fullName evidence="1">Uncharacterized protein</fullName>
    </submittedName>
</protein>
<evidence type="ECO:0000313" key="2">
    <source>
        <dbReference type="Proteomes" id="UP000287651"/>
    </source>
</evidence>
<comment type="caution">
    <text evidence="1">The sequence shown here is derived from an EMBL/GenBank/DDBJ whole genome shotgun (WGS) entry which is preliminary data.</text>
</comment>
<name>A0A427AB22_ENSVE</name>
<dbReference type="EMBL" id="AMZH03003102">
    <property type="protein sequence ID" value="RRT73412.1"/>
    <property type="molecule type" value="Genomic_DNA"/>
</dbReference>
<sequence length="124" mass="13881">MWDAQQWARLLCWPHDLAGGKNWSPRLRVTVLEMVRGPPPCRSRRIGRGKVEKGGGKTILRLKGQILPKPYHSFPVVDSRYDSPSPTTGGAAVCRSLHSRSLARSWTTFWCQVRAESSSHLSGD</sequence>